<accession>A0AAJ0CA93</accession>
<feature type="region of interest" description="Disordered" evidence="8">
    <location>
        <begin position="364"/>
        <end position="398"/>
    </location>
</feature>
<dbReference type="InterPro" id="IPR045149">
    <property type="entry name" value="OS-9-like"/>
</dbReference>
<dbReference type="SUPFAM" id="SSF50911">
    <property type="entry name" value="Mannose 6-phosphate receptor domain"/>
    <property type="match status" value="1"/>
</dbReference>
<evidence type="ECO:0000256" key="6">
    <source>
        <dbReference type="ARBA" id="ARBA00023157"/>
    </source>
</evidence>
<keyword evidence="4 7" id="KW-0430">Lectin</keyword>
<keyword evidence="12" id="KW-1185">Reference proteome</keyword>
<dbReference type="PROSITE" id="PS51914">
    <property type="entry name" value="MRH"/>
    <property type="match status" value="1"/>
</dbReference>
<protein>
    <recommendedName>
        <fullName evidence="7">Endoplasmic reticulum lectin</fullName>
    </recommendedName>
    <alternativeName>
        <fullName evidence="7">Protein OS-9 homolog</fullName>
    </alternativeName>
</protein>
<dbReference type="Proteomes" id="UP001244011">
    <property type="component" value="Unassembled WGS sequence"/>
</dbReference>
<dbReference type="GO" id="GO:0030246">
    <property type="term" value="F:carbohydrate binding"/>
    <property type="evidence" value="ECO:0007669"/>
    <property type="project" value="UniProtKB-UniRule"/>
</dbReference>
<dbReference type="AlphaFoldDB" id="A0AAJ0CA93"/>
<evidence type="ECO:0000256" key="2">
    <source>
        <dbReference type="ARBA" id="ARBA00009918"/>
    </source>
</evidence>
<evidence type="ECO:0000256" key="3">
    <source>
        <dbReference type="ARBA" id="ARBA00022729"/>
    </source>
</evidence>
<feature type="signal peptide" evidence="9">
    <location>
        <begin position="1"/>
        <end position="17"/>
    </location>
</feature>
<feature type="compositionally biased region" description="Basic and acidic residues" evidence="8">
    <location>
        <begin position="208"/>
        <end position="223"/>
    </location>
</feature>
<keyword evidence="5 7" id="KW-0256">Endoplasmic reticulum</keyword>
<evidence type="ECO:0000259" key="10">
    <source>
        <dbReference type="PROSITE" id="PS51914"/>
    </source>
</evidence>
<comment type="function">
    <text evidence="7">Lectin involved in the quality control of the secretory pathway. As a member of the endoplasmic reticulum-associated degradation lumenal (ERAD-L) surveillance system, targets misfolded endoplasmic reticulum lumenal glycoproteins for degradation.</text>
</comment>
<keyword evidence="6" id="KW-1015">Disulfide bond</keyword>
<proteinExistence type="inferred from homology"/>
<organism evidence="11 12">
    <name type="scientific">Phialemonium atrogriseum</name>
    <dbReference type="NCBI Taxonomy" id="1093897"/>
    <lineage>
        <taxon>Eukaryota</taxon>
        <taxon>Fungi</taxon>
        <taxon>Dikarya</taxon>
        <taxon>Ascomycota</taxon>
        <taxon>Pezizomycotina</taxon>
        <taxon>Sordariomycetes</taxon>
        <taxon>Sordariomycetidae</taxon>
        <taxon>Cephalothecales</taxon>
        <taxon>Cephalothecaceae</taxon>
        <taxon>Phialemonium</taxon>
    </lineage>
</organism>
<evidence type="ECO:0000313" key="12">
    <source>
        <dbReference type="Proteomes" id="UP001244011"/>
    </source>
</evidence>
<dbReference type="Gene3D" id="2.70.130.10">
    <property type="entry name" value="Mannose-6-phosphate receptor binding domain"/>
    <property type="match status" value="1"/>
</dbReference>
<dbReference type="RefSeq" id="XP_060289053.1">
    <property type="nucleotide sequence ID" value="XM_060423496.1"/>
</dbReference>
<evidence type="ECO:0000313" key="11">
    <source>
        <dbReference type="EMBL" id="KAK1772840.1"/>
    </source>
</evidence>
<dbReference type="GeneID" id="85306683"/>
<evidence type="ECO:0000256" key="7">
    <source>
        <dbReference type="RuleBase" id="RU369099"/>
    </source>
</evidence>
<keyword evidence="7" id="KW-0472">Membrane</keyword>
<dbReference type="EMBL" id="MU838997">
    <property type="protein sequence ID" value="KAK1772840.1"/>
    <property type="molecule type" value="Genomic_DNA"/>
</dbReference>
<dbReference type="InterPro" id="IPR012913">
    <property type="entry name" value="OS9-like_dom"/>
</dbReference>
<dbReference type="InterPro" id="IPR044865">
    <property type="entry name" value="MRH_dom"/>
</dbReference>
<evidence type="ECO:0000256" key="9">
    <source>
        <dbReference type="SAM" id="SignalP"/>
    </source>
</evidence>
<comment type="caution">
    <text evidence="11">The sequence shown here is derived from an EMBL/GenBank/DDBJ whole genome shotgun (WGS) entry which is preliminary data.</text>
</comment>
<dbReference type="PANTHER" id="PTHR15414">
    <property type="entry name" value="OS-9-RELATED"/>
    <property type="match status" value="1"/>
</dbReference>
<dbReference type="GO" id="GO:0005788">
    <property type="term" value="C:endoplasmic reticulum lumen"/>
    <property type="evidence" value="ECO:0007669"/>
    <property type="project" value="UniProtKB-UniRule"/>
</dbReference>
<dbReference type="GO" id="GO:0030970">
    <property type="term" value="P:retrograde protein transport, ER to cytosol"/>
    <property type="evidence" value="ECO:0007669"/>
    <property type="project" value="TreeGrafter"/>
</dbReference>
<reference evidence="11" key="1">
    <citation type="submission" date="2023-06" db="EMBL/GenBank/DDBJ databases">
        <title>Genome-scale phylogeny and comparative genomics of the fungal order Sordariales.</title>
        <authorList>
            <consortium name="Lawrence Berkeley National Laboratory"/>
            <person name="Hensen N."/>
            <person name="Bonometti L."/>
            <person name="Westerberg I."/>
            <person name="Brannstrom I.O."/>
            <person name="Guillou S."/>
            <person name="Cros-Aarteil S."/>
            <person name="Calhoun S."/>
            <person name="Haridas S."/>
            <person name="Kuo A."/>
            <person name="Mondo S."/>
            <person name="Pangilinan J."/>
            <person name="Riley R."/>
            <person name="Labutti K."/>
            <person name="Andreopoulos B."/>
            <person name="Lipzen A."/>
            <person name="Chen C."/>
            <person name="Yanf M."/>
            <person name="Daum C."/>
            <person name="Ng V."/>
            <person name="Clum A."/>
            <person name="Steindorff A."/>
            <person name="Ohm R."/>
            <person name="Martin F."/>
            <person name="Silar P."/>
            <person name="Natvig D."/>
            <person name="Lalanne C."/>
            <person name="Gautier V."/>
            <person name="Ament-Velasquez S.L."/>
            <person name="Kruys A."/>
            <person name="Hutchinson M.I."/>
            <person name="Powell A.J."/>
            <person name="Barry K."/>
            <person name="Miller A.N."/>
            <person name="Grigoriev I.V."/>
            <person name="Debuchy R."/>
            <person name="Gladieux P."/>
            <person name="Thoren M.H."/>
            <person name="Johannesson H."/>
        </authorList>
    </citation>
    <scope>NUCLEOTIDE SEQUENCE</scope>
    <source>
        <strain evidence="11">8032-3</strain>
    </source>
</reference>
<feature type="compositionally biased region" description="Acidic residues" evidence="8">
    <location>
        <begin position="513"/>
        <end position="529"/>
    </location>
</feature>
<evidence type="ECO:0000256" key="4">
    <source>
        <dbReference type="ARBA" id="ARBA00022734"/>
    </source>
</evidence>
<feature type="region of interest" description="Disordered" evidence="8">
    <location>
        <begin position="505"/>
        <end position="575"/>
    </location>
</feature>
<gene>
    <name evidence="11" type="ORF">QBC33DRAFT_31225</name>
</gene>
<feature type="region of interest" description="Disordered" evidence="8">
    <location>
        <begin position="208"/>
        <end position="251"/>
    </location>
</feature>
<comment type="similarity">
    <text evidence="2 7">Belongs to the OS-9 family.</text>
</comment>
<dbReference type="GO" id="GO:0030968">
    <property type="term" value="P:endoplasmic reticulum unfolded protein response"/>
    <property type="evidence" value="ECO:0007669"/>
    <property type="project" value="UniProtKB-UniRule"/>
</dbReference>
<name>A0AAJ0CA93_9PEZI</name>
<evidence type="ECO:0000256" key="5">
    <source>
        <dbReference type="ARBA" id="ARBA00022824"/>
    </source>
</evidence>
<dbReference type="PANTHER" id="PTHR15414:SF0">
    <property type="entry name" value="ENDOPLASMIC RETICULUM LECTIN 1"/>
    <property type="match status" value="1"/>
</dbReference>
<sequence length="575" mass="62146">MRRLNLVLLASLQLCRARQPRFSVHDDLLAYPQFEIVFPDSYISESDALALLRSAGDPHPTYAAEFSSPSDLTSKFAADLSRSGGDADDGSSQVSETYEFINAPPSRYLCAIPVLAPPPAPNQTANELAREEEERELSRASAKGWELMSGLDGQCLYFVSGWWSYSFCYGKEIVQFHSLPASGKSGGPPTRDPKSSEYVLGRALHDSHQLDHTRSDHQRHANERTGQQQHDAPGGGADANTPSTIHPPPNTELLVKDNQRYLVQRLDGGTLCDLTGRERTIEVQYHCAPHLTGDRIGWIKEVTACAYLMVVQTPRLCSDAAFLPPKDARAHPISCRAVLGTDEEAERWRAAKNNAEAAEMMIGSGAKDNTPQPHKAGGGKANSGKMKSKSHLYSQSQNQHAGATIGGVVVGGRRVLGTGTDGKPAARLPPPRRFASWGGAGGPLVEVLAKANSKAEGGGLELLSDEELKNLDLNPETVEELRRELQKMAGDRGWKLEVVEVPGENLEFRGVVEEDDGDDDDDDDGDDGAVAEGWAGGGGGRGREERHNKAGKGGGGGGYEEEDEGSEEKFFREEL</sequence>
<dbReference type="Pfam" id="PF07915">
    <property type="entry name" value="PRKCSH"/>
    <property type="match status" value="1"/>
</dbReference>
<feature type="chain" id="PRO_5042554285" description="Endoplasmic reticulum lectin" evidence="9">
    <location>
        <begin position="18"/>
        <end position="575"/>
    </location>
</feature>
<evidence type="ECO:0000256" key="8">
    <source>
        <dbReference type="SAM" id="MobiDB-lite"/>
    </source>
</evidence>
<feature type="domain" description="MRH" evidence="10">
    <location>
        <begin position="153"/>
        <end position="319"/>
    </location>
</feature>
<evidence type="ECO:0000256" key="1">
    <source>
        <dbReference type="ARBA" id="ARBA00004367"/>
    </source>
</evidence>
<keyword evidence="3 9" id="KW-0732">Signal</keyword>
<comment type="subcellular location">
    <subcellularLocation>
        <location evidence="1 7">Endoplasmic reticulum membrane</location>
        <topology evidence="1 7">Peripheral membrane protein</topology>
        <orientation evidence="1 7">Lumenal side</orientation>
    </subcellularLocation>
</comment>
<dbReference type="InterPro" id="IPR009011">
    <property type="entry name" value="Man6P_isomerase_rcpt-bd_dom_sf"/>
</dbReference>
<dbReference type="GO" id="GO:0005789">
    <property type="term" value="C:endoplasmic reticulum membrane"/>
    <property type="evidence" value="ECO:0007669"/>
    <property type="project" value="UniProtKB-SubCell"/>
</dbReference>